<dbReference type="Proteomes" id="UP001272716">
    <property type="component" value="Unassembled WGS sequence"/>
</dbReference>
<keyword evidence="1" id="KW-0472">Membrane</keyword>
<keyword evidence="1" id="KW-1133">Transmembrane helix</keyword>
<dbReference type="AlphaFoldDB" id="A0ABD5I9T4"/>
<evidence type="ECO:0000256" key="1">
    <source>
        <dbReference type="SAM" id="Phobius"/>
    </source>
</evidence>
<protein>
    <submittedName>
        <fullName evidence="3">Uncharacterized protein</fullName>
    </submittedName>
</protein>
<organism evidence="3 4">
    <name type="scientific">Bacillus thuringiensis serovar toumanoffi</name>
    <dbReference type="NCBI Taxonomy" id="180862"/>
    <lineage>
        <taxon>Bacteria</taxon>
        <taxon>Bacillati</taxon>
        <taxon>Bacillota</taxon>
        <taxon>Bacilli</taxon>
        <taxon>Bacillales</taxon>
        <taxon>Bacillaceae</taxon>
        <taxon>Bacillus</taxon>
        <taxon>Bacillus cereus group</taxon>
    </lineage>
</organism>
<gene>
    <name evidence="2" type="ORF">BTTOUR_35105</name>
    <name evidence="3" type="ORF">BTTOUR_35655</name>
</gene>
<name>A0ABD5I9T4_BACTU</name>
<comment type="caution">
    <text evidence="3">The sequence shown here is derived from an EMBL/GenBank/DDBJ whole genome shotgun (WGS) entry which is preliminary data.</text>
</comment>
<reference evidence="3 4" key="1">
    <citation type="submission" date="2023-10" db="EMBL/GenBank/DDBJ databases">
        <title>Draft Genome Sequence of Bacillus thuringiensis serovar. toumanoffi 4059: Identification of a Novel Cry Protein Candidate.</title>
        <authorList>
            <person name="Murdoch R.W."/>
            <person name="Gemler B."/>
            <person name="Heater B.S."/>
        </authorList>
    </citation>
    <scope>NUCLEOTIDE SEQUENCE [LARGE SCALE GENOMIC DNA]</scope>
    <source>
        <strain evidence="3 4">4059</strain>
    </source>
</reference>
<evidence type="ECO:0000313" key="2">
    <source>
        <dbReference type="EMBL" id="MDW9213979.1"/>
    </source>
</evidence>
<accession>A0ABD5I9T4</accession>
<dbReference type="EMBL" id="JAWQCK010000011">
    <property type="protein sequence ID" value="MDW9214089.1"/>
    <property type="molecule type" value="Genomic_DNA"/>
</dbReference>
<proteinExistence type="predicted"/>
<dbReference type="EMBL" id="JAWQCK010000011">
    <property type="protein sequence ID" value="MDW9213979.1"/>
    <property type="molecule type" value="Genomic_DNA"/>
</dbReference>
<evidence type="ECO:0000313" key="3">
    <source>
        <dbReference type="EMBL" id="MDW9214089.1"/>
    </source>
</evidence>
<sequence>MSTSFLIYIASLIIFVILSALSVKVTENLDRFK</sequence>
<feature type="transmembrane region" description="Helical" evidence="1">
    <location>
        <begin position="6"/>
        <end position="23"/>
    </location>
</feature>
<evidence type="ECO:0000313" key="4">
    <source>
        <dbReference type="Proteomes" id="UP001272716"/>
    </source>
</evidence>
<keyword evidence="1" id="KW-0812">Transmembrane</keyword>